<reference evidence="2" key="3">
    <citation type="submission" date="2015-04" db="UniProtKB">
        <authorList>
            <consortium name="EnsemblPlants"/>
        </authorList>
    </citation>
    <scope>IDENTIFICATION</scope>
</reference>
<dbReference type="EnsemblPlants" id="LPERR10G06210.2">
    <property type="protein sequence ID" value="LPERR10G06210.2"/>
    <property type="gene ID" value="LPERR10G06210"/>
</dbReference>
<dbReference type="Gramene" id="LPERR10G06210.2">
    <property type="protein sequence ID" value="LPERR10G06210.2"/>
    <property type="gene ID" value="LPERR10G06210"/>
</dbReference>
<evidence type="ECO:0000313" key="2">
    <source>
        <dbReference type="EnsemblPlants" id="LPERR10G06210.2"/>
    </source>
</evidence>
<evidence type="ECO:0000256" key="1">
    <source>
        <dbReference type="SAM" id="Phobius"/>
    </source>
</evidence>
<protein>
    <submittedName>
        <fullName evidence="2">Uncharacterized protein</fullName>
    </submittedName>
</protein>
<feature type="transmembrane region" description="Helical" evidence="1">
    <location>
        <begin position="47"/>
        <end position="70"/>
    </location>
</feature>
<keyword evidence="3" id="KW-1185">Reference proteome</keyword>
<organism evidence="2 3">
    <name type="scientific">Leersia perrieri</name>
    <dbReference type="NCBI Taxonomy" id="77586"/>
    <lineage>
        <taxon>Eukaryota</taxon>
        <taxon>Viridiplantae</taxon>
        <taxon>Streptophyta</taxon>
        <taxon>Embryophyta</taxon>
        <taxon>Tracheophyta</taxon>
        <taxon>Spermatophyta</taxon>
        <taxon>Magnoliopsida</taxon>
        <taxon>Liliopsida</taxon>
        <taxon>Poales</taxon>
        <taxon>Poaceae</taxon>
        <taxon>BOP clade</taxon>
        <taxon>Oryzoideae</taxon>
        <taxon>Oryzeae</taxon>
        <taxon>Oryzinae</taxon>
        <taxon>Leersia</taxon>
    </lineage>
</organism>
<reference evidence="2 3" key="2">
    <citation type="submission" date="2013-12" db="EMBL/GenBank/DDBJ databases">
        <authorList>
            <person name="Yu Y."/>
            <person name="Lee S."/>
            <person name="de Baynast K."/>
            <person name="Wissotski M."/>
            <person name="Liu L."/>
            <person name="Talag J."/>
            <person name="Goicoechea J."/>
            <person name="Angelova A."/>
            <person name="Jetty R."/>
            <person name="Kudrna D."/>
            <person name="Golser W."/>
            <person name="Rivera L."/>
            <person name="Zhang J."/>
            <person name="Wing R."/>
        </authorList>
    </citation>
    <scope>NUCLEOTIDE SEQUENCE</scope>
</reference>
<dbReference type="Proteomes" id="UP000032180">
    <property type="component" value="Chromosome 10"/>
</dbReference>
<keyword evidence="1" id="KW-1133">Transmembrane helix</keyword>
<evidence type="ECO:0000313" key="3">
    <source>
        <dbReference type="Proteomes" id="UP000032180"/>
    </source>
</evidence>
<dbReference type="EnsemblPlants" id="LPERR10G06210.1">
    <property type="protein sequence ID" value="LPERR10G06210.1"/>
    <property type="gene ID" value="LPERR10G06210"/>
</dbReference>
<name>A0A0D9XJC1_9ORYZ</name>
<sequence>MQDSNMHVAYMHQVKFRQIYPAFWSHFFLLVSVVNLCHHTWRNTHIMFSAQFFIAFVLAHATIFFFNIVLNESLFYGEMVKQHQQNTSDDDTS</sequence>
<proteinExistence type="predicted"/>
<dbReference type="HOGENOM" id="CLU_2402829_0_0_1"/>
<keyword evidence="1" id="KW-0812">Transmembrane</keyword>
<dbReference type="Gramene" id="LPERR10G06210.1">
    <property type="protein sequence ID" value="LPERR10G06210.1"/>
    <property type="gene ID" value="LPERR10G06210"/>
</dbReference>
<dbReference type="AlphaFoldDB" id="A0A0D9XJC1"/>
<feature type="transmembrane region" description="Helical" evidence="1">
    <location>
        <begin position="21"/>
        <end position="41"/>
    </location>
</feature>
<keyword evidence="1" id="KW-0472">Membrane</keyword>
<reference evidence="2 3" key="1">
    <citation type="submission" date="2012-08" db="EMBL/GenBank/DDBJ databases">
        <title>Oryza genome evolution.</title>
        <authorList>
            <person name="Wing R.A."/>
        </authorList>
    </citation>
    <scope>NUCLEOTIDE SEQUENCE</scope>
</reference>
<accession>A0A0D9XJC1</accession>